<gene>
    <name evidence="2" type="ORF">PR048_023328</name>
</gene>
<organism evidence="2 3">
    <name type="scientific">Dryococelus australis</name>
    <dbReference type="NCBI Taxonomy" id="614101"/>
    <lineage>
        <taxon>Eukaryota</taxon>
        <taxon>Metazoa</taxon>
        <taxon>Ecdysozoa</taxon>
        <taxon>Arthropoda</taxon>
        <taxon>Hexapoda</taxon>
        <taxon>Insecta</taxon>
        <taxon>Pterygota</taxon>
        <taxon>Neoptera</taxon>
        <taxon>Polyneoptera</taxon>
        <taxon>Phasmatodea</taxon>
        <taxon>Verophasmatodea</taxon>
        <taxon>Anareolatae</taxon>
        <taxon>Phasmatidae</taxon>
        <taxon>Eurycanthinae</taxon>
        <taxon>Dryococelus</taxon>
    </lineage>
</organism>
<reference evidence="2 3" key="1">
    <citation type="submission" date="2023-02" db="EMBL/GenBank/DDBJ databases">
        <title>LHISI_Scaffold_Assembly.</title>
        <authorList>
            <person name="Stuart O.P."/>
            <person name="Cleave R."/>
            <person name="Magrath M.J.L."/>
            <person name="Mikheyev A.S."/>
        </authorList>
    </citation>
    <scope>NUCLEOTIDE SEQUENCE [LARGE SCALE GENOMIC DNA]</scope>
    <source>
        <strain evidence="2">Daus_M_001</strain>
        <tissue evidence="2">Leg muscle</tissue>
    </source>
</reference>
<feature type="region of interest" description="Disordered" evidence="1">
    <location>
        <begin position="30"/>
        <end position="124"/>
    </location>
</feature>
<dbReference type="EMBL" id="JARBHB010000009">
    <property type="protein sequence ID" value="KAJ8875433.1"/>
    <property type="molecule type" value="Genomic_DNA"/>
</dbReference>
<proteinExistence type="predicted"/>
<comment type="caution">
    <text evidence="2">The sequence shown here is derived from an EMBL/GenBank/DDBJ whole genome shotgun (WGS) entry which is preliminary data.</text>
</comment>
<dbReference type="Proteomes" id="UP001159363">
    <property type="component" value="Chromosome 8"/>
</dbReference>
<keyword evidence="3" id="KW-1185">Reference proteome</keyword>
<evidence type="ECO:0000256" key="1">
    <source>
        <dbReference type="SAM" id="MobiDB-lite"/>
    </source>
</evidence>
<accession>A0ABQ9GTV8</accession>
<name>A0ABQ9GTV8_9NEOP</name>
<evidence type="ECO:0000313" key="2">
    <source>
        <dbReference type="EMBL" id="KAJ8875433.1"/>
    </source>
</evidence>
<feature type="compositionally biased region" description="Polar residues" evidence="1">
    <location>
        <begin position="101"/>
        <end position="113"/>
    </location>
</feature>
<evidence type="ECO:0000313" key="3">
    <source>
        <dbReference type="Proteomes" id="UP001159363"/>
    </source>
</evidence>
<sequence length="378" mass="41155">MLRPILSRDDLAHILQAALERLTEKISAQRRNGLANPATTREIPGVSSQGATVAKRLARSPPTKVNRVQPPAGSPGGADGSRVFSGSPVPPPLHSGAAPYSLQSPSSALTTSLQRDRSTSSLVYGVTRGPGSSICVGEDRRQRGIAPCHAHTTGGYRVGSSRPERAAPRLLYHIYTSAVVIPPLAAGAVCAFDRATRDSGALTLDRQKQHVVEQTLSRTVKFPQPCKGLDSEPFANDGREESERVVLFCVLVRRDGKGGGGGRLQTRDRAIAQALRGRQPQRQFRNASSARRARSTPLFVRQFAPSRFASLDPDPYLHTACRQYVAAPTFLGKTSVYITPSSRYYSTRDIIFPECLFAEIRVNIQTTNVKTRRTDFQL</sequence>
<protein>
    <submittedName>
        <fullName evidence="2">Uncharacterized protein</fullName>
    </submittedName>
</protein>